<comment type="caution">
    <text evidence="11">The sequence shown here is derived from an EMBL/GenBank/DDBJ whole genome shotgun (WGS) entry which is preliminary data.</text>
</comment>
<dbReference type="InterPro" id="IPR054399">
    <property type="entry name" value="Fervidolysin-like_N_prodom"/>
</dbReference>
<dbReference type="GO" id="GO:0004252">
    <property type="term" value="F:serine-type endopeptidase activity"/>
    <property type="evidence" value="ECO:0007669"/>
    <property type="project" value="UniProtKB-UniRule"/>
</dbReference>
<feature type="domain" description="Peptidase S8/S53" evidence="9">
    <location>
        <begin position="574"/>
        <end position="614"/>
    </location>
</feature>
<evidence type="ECO:0000256" key="6">
    <source>
        <dbReference type="PROSITE-ProRule" id="PRU01240"/>
    </source>
</evidence>
<keyword evidence="4 6" id="KW-0720">Serine protease</keyword>
<dbReference type="InterPro" id="IPR036852">
    <property type="entry name" value="Peptidase_S8/S53_dom_sf"/>
</dbReference>
<evidence type="ECO:0000256" key="1">
    <source>
        <dbReference type="ARBA" id="ARBA00011073"/>
    </source>
</evidence>
<evidence type="ECO:0000256" key="3">
    <source>
        <dbReference type="ARBA" id="ARBA00022801"/>
    </source>
</evidence>
<dbReference type="PANTHER" id="PTHR43806">
    <property type="entry name" value="PEPTIDASE S8"/>
    <property type="match status" value="1"/>
</dbReference>
<dbReference type="RefSeq" id="WP_100757399.1">
    <property type="nucleotide sequence ID" value="NZ_NPDT01000001.1"/>
</dbReference>
<feature type="active site" description="Charge relay system" evidence="5 6">
    <location>
        <position position="584"/>
    </location>
</feature>
<dbReference type="InterPro" id="IPR022398">
    <property type="entry name" value="Peptidase_S8_His-AS"/>
</dbReference>
<reference evidence="11 12" key="1">
    <citation type="submission" date="2017-07" db="EMBL/GenBank/DDBJ databases">
        <title>Leptospira spp. isolated from tropical soils.</title>
        <authorList>
            <person name="Thibeaux R."/>
            <person name="Iraola G."/>
            <person name="Ferres I."/>
            <person name="Bierque E."/>
            <person name="Girault D."/>
            <person name="Soupe-Gilbert M.-E."/>
            <person name="Picardeau M."/>
            <person name="Goarant C."/>
        </authorList>
    </citation>
    <scope>NUCLEOTIDE SEQUENCE [LARGE SCALE GENOMIC DNA]</scope>
    <source>
        <strain evidence="11 12">FH2-C-A2</strain>
    </source>
</reference>
<evidence type="ECO:0000256" key="7">
    <source>
        <dbReference type="SAM" id="MobiDB-lite"/>
    </source>
</evidence>
<feature type="domain" description="Fervidolysin-like N-terminal prodomain" evidence="10">
    <location>
        <begin position="51"/>
        <end position="124"/>
    </location>
</feature>
<evidence type="ECO:0000256" key="4">
    <source>
        <dbReference type="ARBA" id="ARBA00022825"/>
    </source>
</evidence>
<evidence type="ECO:0000256" key="5">
    <source>
        <dbReference type="PIRSR" id="PIRSR615500-1"/>
    </source>
</evidence>
<dbReference type="PROSITE" id="PS51892">
    <property type="entry name" value="SUBTILASE"/>
    <property type="match status" value="1"/>
</dbReference>
<protein>
    <submittedName>
        <fullName evidence="11">Peptidase S8</fullName>
    </submittedName>
</protein>
<feature type="active site" description="Charge relay system" evidence="5 6">
    <location>
        <position position="245"/>
    </location>
</feature>
<dbReference type="SUPFAM" id="SSF52743">
    <property type="entry name" value="Subtilisin-like"/>
    <property type="match status" value="1"/>
</dbReference>
<dbReference type="PROSITE" id="PS00138">
    <property type="entry name" value="SUBTILASE_SER"/>
    <property type="match status" value="1"/>
</dbReference>
<dbReference type="PRINTS" id="PR00723">
    <property type="entry name" value="SUBTILISIN"/>
</dbReference>
<keyword evidence="2 6" id="KW-0645">Protease</keyword>
<proteinExistence type="inferred from homology"/>
<evidence type="ECO:0000313" key="12">
    <source>
        <dbReference type="Proteomes" id="UP000231912"/>
    </source>
</evidence>
<name>A0A2M9ZEF5_9LEPT</name>
<dbReference type="PROSITE" id="PS00137">
    <property type="entry name" value="SUBTILASE_HIS"/>
    <property type="match status" value="1"/>
</dbReference>
<organism evidence="11 12">
    <name type="scientific">Leptospira wolffii</name>
    <dbReference type="NCBI Taxonomy" id="409998"/>
    <lineage>
        <taxon>Bacteria</taxon>
        <taxon>Pseudomonadati</taxon>
        <taxon>Spirochaetota</taxon>
        <taxon>Spirochaetia</taxon>
        <taxon>Leptospirales</taxon>
        <taxon>Leptospiraceae</taxon>
        <taxon>Leptospira</taxon>
    </lineage>
</organism>
<evidence type="ECO:0000259" key="10">
    <source>
        <dbReference type="Pfam" id="PF22148"/>
    </source>
</evidence>
<dbReference type="InterPro" id="IPR015500">
    <property type="entry name" value="Peptidase_S8_subtilisin-rel"/>
</dbReference>
<evidence type="ECO:0000259" key="9">
    <source>
        <dbReference type="Pfam" id="PF00082"/>
    </source>
</evidence>
<accession>A0A2M9ZEF5</accession>
<dbReference type="InterPro" id="IPR050131">
    <property type="entry name" value="Peptidase_S8_subtilisin-like"/>
</dbReference>
<feature type="chain" id="PRO_5014922658" evidence="8">
    <location>
        <begin position="24"/>
        <end position="653"/>
    </location>
</feature>
<feature type="region of interest" description="Disordered" evidence="7">
    <location>
        <begin position="153"/>
        <end position="173"/>
    </location>
</feature>
<dbReference type="Proteomes" id="UP000231912">
    <property type="component" value="Unassembled WGS sequence"/>
</dbReference>
<dbReference type="Gene3D" id="3.40.50.200">
    <property type="entry name" value="Peptidase S8/S53 domain"/>
    <property type="match status" value="2"/>
</dbReference>
<feature type="domain" description="Peptidase S8/S53" evidence="9">
    <location>
        <begin position="187"/>
        <end position="430"/>
    </location>
</feature>
<evidence type="ECO:0000256" key="8">
    <source>
        <dbReference type="SAM" id="SignalP"/>
    </source>
</evidence>
<dbReference type="GO" id="GO:0006508">
    <property type="term" value="P:proteolysis"/>
    <property type="evidence" value="ECO:0007669"/>
    <property type="project" value="UniProtKB-KW"/>
</dbReference>
<keyword evidence="3 6" id="KW-0378">Hydrolase</keyword>
<keyword evidence="8" id="KW-0732">Signal</keyword>
<sequence>MKSKYIYSFSASSFLLLAGALLAQREGGAFSNLPEIFSGTTQTKGGTVSIDRNARFKPKEVLVKFKENAGESVKTYAASSLGGRIAENLSHNGLSKVALPEGKSIEEAVQEYSNHPDVEFAQPNYVYHTTGTPNDALFTTLWGLKNTGQTIVSGTYNPSTAPSNNPGSSGSDMDAVNAWDVNHDCTNTVVAVVDTGANYNHVDLNANIWTSGSCVSETGASLGACPYGGWDYVDGDNSPMDLNGHGTHVTGTIAAVGSNTIGTTGLCWTAQLMPVRALDDWGSGYTADIVKGINFAVRNGAKVVNLSLGGPSYDPALRSAIALAGINQDVLFVVAAGNETSNLASKNSFPCKFPEANILCVAALDQAYSLASFSNFDTSSVWVDIGAPGTNIRSTWAGREVSDSGTNFATWTTSSNNTASSKSIWTYAPQGSCFSNFSALYLSINCSDGAGGEIVNGYLNNITTTAYKTYTYLSGMDRVHASFYLFLDTEPLYDVFSLNYSNSAGLPSFSGTVLDSYAGEMNGNYAYLQYQLPNCTGSSTNCSFGFKFNSNSSIAKAGIVIAGFEFSALDVDDTAQYNILNGTSMATPHVAGLAALLRSFNPKFTYQDTIDAIVSGGRTTSSLQGKTKYGKAADANGALRFLKAPSSLTLVAP</sequence>
<comment type="similarity">
    <text evidence="1 6">Belongs to the peptidase S8 family.</text>
</comment>
<dbReference type="InterPro" id="IPR023828">
    <property type="entry name" value="Peptidase_S8_Ser-AS"/>
</dbReference>
<evidence type="ECO:0000313" key="11">
    <source>
        <dbReference type="EMBL" id="PJZ66805.1"/>
    </source>
</evidence>
<feature type="signal peptide" evidence="8">
    <location>
        <begin position="1"/>
        <end position="23"/>
    </location>
</feature>
<dbReference type="Pfam" id="PF22148">
    <property type="entry name" value="Fervidolysin_NPro-like"/>
    <property type="match status" value="1"/>
</dbReference>
<evidence type="ECO:0000256" key="2">
    <source>
        <dbReference type="ARBA" id="ARBA00022670"/>
    </source>
</evidence>
<dbReference type="AlphaFoldDB" id="A0A2M9ZEF5"/>
<dbReference type="InterPro" id="IPR000209">
    <property type="entry name" value="Peptidase_S8/S53_dom"/>
</dbReference>
<dbReference type="Pfam" id="PF00082">
    <property type="entry name" value="Peptidase_S8"/>
    <property type="match status" value="2"/>
</dbReference>
<feature type="compositionally biased region" description="Polar residues" evidence="7">
    <location>
        <begin position="153"/>
        <end position="171"/>
    </location>
</feature>
<gene>
    <name evidence="11" type="ORF">CH371_01505</name>
</gene>
<dbReference type="EMBL" id="NPDT01000001">
    <property type="protein sequence ID" value="PJZ66805.1"/>
    <property type="molecule type" value="Genomic_DNA"/>
</dbReference>
<feature type="active site" description="Charge relay system" evidence="5 6">
    <location>
        <position position="194"/>
    </location>
</feature>
<dbReference type="PANTHER" id="PTHR43806:SF11">
    <property type="entry name" value="CEREVISIN-RELATED"/>
    <property type="match status" value="1"/>
</dbReference>